<gene>
    <name evidence="3" type="ORF">JD82_01992</name>
</gene>
<dbReference type="Gene3D" id="2.60.40.1260">
    <property type="entry name" value="Lamin Tail domain"/>
    <property type="match status" value="1"/>
</dbReference>
<evidence type="ECO:0000259" key="2">
    <source>
        <dbReference type="PROSITE" id="PS51841"/>
    </source>
</evidence>
<feature type="signal peptide" evidence="1">
    <location>
        <begin position="1"/>
        <end position="27"/>
    </location>
</feature>
<accession>A0A660C9L6</accession>
<feature type="chain" id="PRO_5024948470" evidence="1">
    <location>
        <begin position="28"/>
        <end position="148"/>
    </location>
</feature>
<dbReference type="OrthoDB" id="3828227at2"/>
<keyword evidence="1" id="KW-0732">Signal</keyword>
<comment type="caution">
    <text evidence="3">The sequence shown here is derived from an EMBL/GenBank/DDBJ whole genome shotgun (WGS) entry which is preliminary data.</text>
</comment>
<reference evidence="3 4" key="1">
    <citation type="submission" date="2019-07" db="EMBL/GenBank/DDBJ databases">
        <title>R&amp;d 2014.</title>
        <authorList>
            <person name="Klenk H.-P."/>
        </authorList>
    </citation>
    <scope>NUCLEOTIDE SEQUENCE [LARGE SCALE GENOMIC DNA]</scope>
    <source>
        <strain evidence="3 4">DSM 43194</strain>
    </source>
</reference>
<proteinExistence type="predicted"/>
<dbReference type="PROSITE" id="PS51841">
    <property type="entry name" value="LTD"/>
    <property type="match status" value="1"/>
</dbReference>
<evidence type="ECO:0000256" key="1">
    <source>
        <dbReference type="SAM" id="SignalP"/>
    </source>
</evidence>
<evidence type="ECO:0000313" key="4">
    <source>
        <dbReference type="Proteomes" id="UP000317303"/>
    </source>
</evidence>
<feature type="domain" description="LTD" evidence="2">
    <location>
        <begin position="21"/>
        <end position="147"/>
    </location>
</feature>
<keyword evidence="4" id="KW-1185">Reference proteome</keyword>
<dbReference type="Pfam" id="PF00932">
    <property type="entry name" value="LTD"/>
    <property type="match status" value="1"/>
</dbReference>
<protein>
    <submittedName>
        <fullName evidence="3">Lamin tail-like protein</fullName>
    </submittedName>
</protein>
<dbReference type="InterPro" id="IPR036415">
    <property type="entry name" value="Lamin_tail_dom_sf"/>
</dbReference>
<dbReference type="EMBL" id="VLJV01000001">
    <property type="protein sequence ID" value="TWH20152.1"/>
    <property type="molecule type" value="Genomic_DNA"/>
</dbReference>
<dbReference type="Proteomes" id="UP000317303">
    <property type="component" value="Unassembled WGS sequence"/>
</dbReference>
<evidence type="ECO:0000313" key="3">
    <source>
        <dbReference type="EMBL" id="TWH20152.1"/>
    </source>
</evidence>
<name>A0A660C9L6_9PSEU</name>
<dbReference type="AlphaFoldDB" id="A0A660C9L6"/>
<organism evidence="3 4">
    <name type="scientific">Prauserella rugosa</name>
    <dbReference type="NCBI Taxonomy" id="43354"/>
    <lineage>
        <taxon>Bacteria</taxon>
        <taxon>Bacillati</taxon>
        <taxon>Actinomycetota</taxon>
        <taxon>Actinomycetes</taxon>
        <taxon>Pseudonocardiales</taxon>
        <taxon>Pseudonocardiaceae</taxon>
        <taxon>Prauserella</taxon>
    </lineage>
</organism>
<dbReference type="SUPFAM" id="SSF74853">
    <property type="entry name" value="Lamin A/C globular tail domain"/>
    <property type="match status" value="1"/>
</dbReference>
<dbReference type="RefSeq" id="WP_030531026.1">
    <property type="nucleotide sequence ID" value="NZ_JOIJ01000003.1"/>
</dbReference>
<dbReference type="InterPro" id="IPR001322">
    <property type="entry name" value="Lamin_tail_dom"/>
</dbReference>
<sequence>MRRSIATALLAVGMLSFSLLTALPAEAAARMQIASVQYDSPGRDRGGNASLNAEWVKLRNTSRVPVNITRFRLHDRQGHTYRFPQTTVMPGKEITVHTGKGKNNPWHRYWGRKSYVWNNSGDGATLRDTHGRWLDGCGWGNGRGFIRC</sequence>